<feature type="compositionally biased region" description="Low complexity" evidence="4">
    <location>
        <begin position="172"/>
        <end position="184"/>
    </location>
</feature>
<dbReference type="Proteomes" id="UP000627984">
    <property type="component" value="Unassembled WGS sequence"/>
</dbReference>
<name>A0AA37BEW5_9ACTN</name>
<evidence type="ECO:0000256" key="2">
    <source>
        <dbReference type="ARBA" id="ARBA00023125"/>
    </source>
</evidence>
<dbReference type="Pfam" id="PF01638">
    <property type="entry name" value="HxlR"/>
    <property type="match status" value="1"/>
</dbReference>
<dbReference type="EMBL" id="BMQD01000005">
    <property type="protein sequence ID" value="GGK59798.1"/>
    <property type="molecule type" value="Genomic_DNA"/>
</dbReference>
<dbReference type="InterPro" id="IPR002577">
    <property type="entry name" value="HTH_HxlR"/>
</dbReference>
<dbReference type="Gene3D" id="1.10.10.10">
    <property type="entry name" value="Winged helix-like DNA-binding domain superfamily/Winged helix DNA-binding domain"/>
    <property type="match status" value="1"/>
</dbReference>
<dbReference type="SUPFAM" id="SSF46785">
    <property type="entry name" value="Winged helix' DNA-binding domain"/>
    <property type="match status" value="1"/>
</dbReference>
<sequence length="233" mass="24786">MAAYASRMSEPTFGDAPFRVDNCSIERTLAIVGEKWTFLVLREAFSGVRRFADMQAATGAPRQVLSARLARLVEEGLLRKVPYREPGQRQRDEYRLTEMGRDLYPIMVALMHWGDRYRSGSGGPPVLLTHRGCGALVEQRFRCAEGHEVAGPREVTPLPGPGALNVAPAVAARATPDTDTAGDQPRGDGPHGDRPRGDGPHGDGPRGDGPSATGPATPDAGTTGAPPRGGDTP</sequence>
<evidence type="ECO:0000259" key="5">
    <source>
        <dbReference type="PROSITE" id="PS51118"/>
    </source>
</evidence>
<protein>
    <recommendedName>
        <fullName evidence="5">HTH hxlR-type domain-containing protein</fullName>
    </recommendedName>
</protein>
<reference evidence="6" key="2">
    <citation type="submission" date="2022-09" db="EMBL/GenBank/DDBJ databases">
        <authorList>
            <person name="Sun Q."/>
            <person name="Ohkuma M."/>
        </authorList>
    </citation>
    <scope>NUCLEOTIDE SEQUENCE</scope>
    <source>
        <strain evidence="6">JCM 3093</strain>
    </source>
</reference>
<evidence type="ECO:0000256" key="1">
    <source>
        <dbReference type="ARBA" id="ARBA00023015"/>
    </source>
</evidence>
<dbReference type="PANTHER" id="PTHR33204">
    <property type="entry name" value="TRANSCRIPTIONAL REGULATOR, MARR FAMILY"/>
    <property type="match status" value="1"/>
</dbReference>
<dbReference type="InterPro" id="IPR036388">
    <property type="entry name" value="WH-like_DNA-bd_sf"/>
</dbReference>
<evidence type="ECO:0000256" key="4">
    <source>
        <dbReference type="SAM" id="MobiDB-lite"/>
    </source>
</evidence>
<organism evidence="6 7">
    <name type="scientific">Planomonospora parontospora</name>
    <dbReference type="NCBI Taxonomy" id="58119"/>
    <lineage>
        <taxon>Bacteria</taxon>
        <taxon>Bacillati</taxon>
        <taxon>Actinomycetota</taxon>
        <taxon>Actinomycetes</taxon>
        <taxon>Streptosporangiales</taxon>
        <taxon>Streptosporangiaceae</taxon>
        <taxon>Planomonospora</taxon>
    </lineage>
</organism>
<keyword evidence="1" id="KW-0805">Transcription regulation</keyword>
<keyword evidence="3" id="KW-0804">Transcription</keyword>
<dbReference type="PROSITE" id="PS51118">
    <property type="entry name" value="HTH_HXLR"/>
    <property type="match status" value="1"/>
</dbReference>
<dbReference type="AlphaFoldDB" id="A0AA37BEW5"/>
<reference evidence="6" key="1">
    <citation type="journal article" date="2014" name="Int. J. Syst. Evol. Microbiol.">
        <title>Complete genome sequence of Corynebacterium casei LMG S-19264T (=DSM 44701T), isolated from a smear-ripened cheese.</title>
        <authorList>
            <consortium name="US DOE Joint Genome Institute (JGI-PGF)"/>
            <person name="Walter F."/>
            <person name="Albersmeier A."/>
            <person name="Kalinowski J."/>
            <person name="Ruckert C."/>
        </authorList>
    </citation>
    <scope>NUCLEOTIDE SEQUENCE</scope>
    <source>
        <strain evidence="6">JCM 3093</strain>
    </source>
</reference>
<feature type="compositionally biased region" description="Basic and acidic residues" evidence="4">
    <location>
        <begin position="185"/>
        <end position="206"/>
    </location>
</feature>
<accession>A0AA37BEW5</accession>
<comment type="caution">
    <text evidence="6">The sequence shown here is derived from an EMBL/GenBank/DDBJ whole genome shotgun (WGS) entry which is preliminary data.</text>
</comment>
<feature type="region of interest" description="Disordered" evidence="4">
    <location>
        <begin position="172"/>
        <end position="233"/>
    </location>
</feature>
<keyword evidence="2" id="KW-0238">DNA-binding</keyword>
<evidence type="ECO:0000256" key="3">
    <source>
        <dbReference type="ARBA" id="ARBA00023163"/>
    </source>
</evidence>
<dbReference type="GO" id="GO:0003677">
    <property type="term" value="F:DNA binding"/>
    <property type="evidence" value="ECO:0007669"/>
    <property type="project" value="UniProtKB-KW"/>
</dbReference>
<evidence type="ECO:0000313" key="7">
    <source>
        <dbReference type="Proteomes" id="UP000627984"/>
    </source>
</evidence>
<dbReference type="PANTHER" id="PTHR33204:SF18">
    <property type="entry name" value="TRANSCRIPTIONAL REGULATORY PROTEIN"/>
    <property type="match status" value="1"/>
</dbReference>
<evidence type="ECO:0000313" key="6">
    <source>
        <dbReference type="EMBL" id="GGK59798.1"/>
    </source>
</evidence>
<feature type="domain" description="HTH hxlR-type" evidence="5">
    <location>
        <begin position="23"/>
        <end position="122"/>
    </location>
</feature>
<dbReference type="InterPro" id="IPR036390">
    <property type="entry name" value="WH_DNA-bd_sf"/>
</dbReference>
<proteinExistence type="predicted"/>
<gene>
    <name evidence="6" type="ORF">GCM10010126_19180</name>
</gene>
<feature type="compositionally biased region" description="Low complexity" evidence="4">
    <location>
        <begin position="208"/>
        <end position="233"/>
    </location>
</feature>